<dbReference type="Gene3D" id="1.10.1900.20">
    <property type="entry name" value="Ribosomal protein L20"/>
    <property type="match status" value="1"/>
</dbReference>
<dbReference type="PANTHER" id="PTHR10986">
    <property type="entry name" value="39S RIBOSOMAL PROTEIN L20"/>
    <property type="match status" value="1"/>
</dbReference>
<keyword evidence="2 7" id="KW-0699">rRNA-binding</keyword>
<reference evidence="9 10" key="1">
    <citation type="submission" date="2024-04" db="EMBL/GenBank/DDBJ databases">
        <authorList>
            <person name="Abashina T."/>
            <person name="Shaikin A."/>
        </authorList>
    </citation>
    <scope>NUCLEOTIDE SEQUENCE [LARGE SCALE GENOMIC DNA]</scope>
    <source>
        <strain evidence="9 10">AAFK</strain>
    </source>
</reference>
<organism evidence="9 10">
    <name type="scientific">Thermithiobacillus plumbiphilus</name>
    <dbReference type="NCBI Taxonomy" id="1729899"/>
    <lineage>
        <taxon>Bacteria</taxon>
        <taxon>Pseudomonadati</taxon>
        <taxon>Pseudomonadota</taxon>
        <taxon>Acidithiobacillia</taxon>
        <taxon>Acidithiobacillales</taxon>
        <taxon>Thermithiobacillaceae</taxon>
        <taxon>Thermithiobacillus</taxon>
    </lineage>
</organism>
<evidence type="ECO:0000256" key="8">
    <source>
        <dbReference type="RuleBase" id="RU000560"/>
    </source>
</evidence>
<keyword evidence="3 7" id="KW-0694">RNA-binding</keyword>
<evidence type="ECO:0000313" key="9">
    <source>
        <dbReference type="EMBL" id="MEK8090304.1"/>
    </source>
</evidence>
<gene>
    <name evidence="7 9" type="primary">rplT</name>
    <name evidence="9" type="ORF">WOB96_11085</name>
</gene>
<sequence length="119" mass="13682">MPRVKRGVQARQRHKHVLEQAKGFRGRRKSTFRAANQAVMKAGQYQYRDRRVRKRDFRRLWITRINAGAREQGLTYSRFINGLQSAGVEVDRKVLAELAVANKDAFASLAEIAKQQLAS</sequence>
<comment type="caution">
    <text evidence="9">The sequence shown here is derived from an EMBL/GenBank/DDBJ whole genome shotgun (WGS) entry which is preliminary data.</text>
</comment>
<evidence type="ECO:0000256" key="7">
    <source>
        <dbReference type="HAMAP-Rule" id="MF_00382"/>
    </source>
</evidence>
<keyword evidence="4 7" id="KW-0689">Ribosomal protein</keyword>
<accession>A0ABU9D9U5</accession>
<comment type="similarity">
    <text evidence="1 7 8">Belongs to the bacterial ribosomal protein bL20 family.</text>
</comment>
<evidence type="ECO:0000313" key="10">
    <source>
        <dbReference type="Proteomes" id="UP001446205"/>
    </source>
</evidence>
<dbReference type="PROSITE" id="PS00937">
    <property type="entry name" value="RIBOSOMAL_L20"/>
    <property type="match status" value="1"/>
</dbReference>
<dbReference type="Proteomes" id="UP001446205">
    <property type="component" value="Unassembled WGS sequence"/>
</dbReference>
<dbReference type="GO" id="GO:0005840">
    <property type="term" value="C:ribosome"/>
    <property type="evidence" value="ECO:0007669"/>
    <property type="project" value="UniProtKB-KW"/>
</dbReference>
<dbReference type="InterPro" id="IPR005813">
    <property type="entry name" value="Ribosomal_bL20"/>
</dbReference>
<evidence type="ECO:0000256" key="1">
    <source>
        <dbReference type="ARBA" id="ARBA00007698"/>
    </source>
</evidence>
<name>A0ABU9D9U5_9PROT</name>
<keyword evidence="10" id="KW-1185">Reference proteome</keyword>
<dbReference type="Pfam" id="PF00453">
    <property type="entry name" value="Ribosomal_L20"/>
    <property type="match status" value="1"/>
</dbReference>
<dbReference type="Gene3D" id="6.10.160.10">
    <property type="match status" value="1"/>
</dbReference>
<evidence type="ECO:0000256" key="3">
    <source>
        <dbReference type="ARBA" id="ARBA00022884"/>
    </source>
</evidence>
<dbReference type="SUPFAM" id="SSF74731">
    <property type="entry name" value="Ribosomal protein L20"/>
    <property type="match status" value="1"/>
</dbReference>
<dbReference type="InterPro" id="IPR049946">
    <property type="entry name" value="RIBOSOMAL_L20_CS"/>
</dbReference>
<comment type="function">
    <text evidence="7 8">Binds directly to 23S ribosomal RNA and is necessary for the in vitro assembly process of the 50S ribosomal subunit. It is not involved in the protein synthesizing functions of that subunit.</text>
</comment>
<evidence type="ECO:0000256" key="6">
    <source>
        <dbReference type="ARBA" id="ARBA00035172"/>
    </source>
</evidence>
<dbReference type="EMBL" id="JBBPCO010000011">
    <property type="protein sequence ID" value="MEK8090304.1"/>
    <property type="molecule type" value="Genomic_DNA"/>
</dbReference>
<evidence type="ECO:0000256" key="5">
    <source>
        <dbReference type="ARBA" id="ARBA00023274"/>
    </source>
</evidence>
<evidence type="ECO:0000256" key="4">
    <source>
        <dbReference type="ARBA" id="ARBA00022980"/>
    </source>
</evidence>
<dbReference type="HAMAP" id="MF_00382">
    <property type="entry name" value="Ribosomal_bL20"/>
    <property type="match status" value="1"/>
</dbReference>
<dbReference type="PRINTS" id="PR00062">
    <property type="entry name" value="RIBOSOMALL20"/>
</dbReference>
<dbReference type="RefSeq" id="WP_341371361.1">
    <property type="nucleotide sequence ID" value="NZ_JBBPCO010000011.1"/>
</dbReference>
<protein>
    <recommendedName>
        <fullName evidence="6 7">Large ribosomal subunit protein bL20</fullName>
    </recommendedName>
</protein>
<dbReference type="InterPro" id="IPR035566">
    <property type="entry name" value="Ribosomal_protein_bL20_C"/>
</dbReference>
<keyword evidence="5 7" id="KW-0687">Ribonucleoprotein</keyword>
<proteinExistence type="inferred from homology"/>
<dbReference type="NCBIfam" id="TIGR01032">
    <property type="entry name" value="rplT_bact"/>
    <property type="match status" value="1"/>
</dbReference>
<dbReference type="CDD" id="cd07026">
    <property type="entry name" value="Ribosomal_L20"/>
    <property type="match status" value="1"/>
</dbReference>
<evidence type="ECO:0000256" key="2">
    <source>
        <dbReference type="ARBA" id="ARBA00022730"/>
    </source>
</evidence>